<dbReference type="InterPro" id="IPR027267">
    <property type="entry name" value="AH/BAR_dom_sf"/>
</dbReference>
<dbReference type="GO" id="GO:0031097">
    <property type="term" value="C:medial cortex"/>
    <property type="evidence" value="ECO:0007669"/>
    <property type="project" value="TreeGrafter"/>
</dbReference>
<dbReference type="Pfam" id="PF00018">
    <property type="entry name" value="SH3_1"/>
    <property type="match status" value="1"/>
</dbReference>
<proteinExistence type="predicted"/>
<feature type="compositionally biased region" description="Polar residues" evidence="3">
    <location>
        <begin position="307"/>
        <end position="320"/>
    </location>
</feature>
<dbReference type="STRING" id="363999.A0A439DIJ4"/>
<dbReference type="InterPro" id="IPR046982">
    <property type="entry name" value="BIN3/RVS161-like"/>
</dbReference>
<dbReference type="InterPro" id="IPR004148">
    <property type="entry name" value="BAR_dom"/>
</dbReference>
<evidence type="ECO:0000256" key="1">
    <source>
        <dbReference type="ARBA" id="ARBA00022443"/>
    </source>
</evidence>
<feature type="compositionally biased region" description="Polar residues" evidence="3">
    <location>
        <begin position="348"/>
        <end position="393"/>
    </location>
</feature>
<dbReference type="GO" id="GO:0006897">
    <property type="term" value="P:endocytosis"/>
    <property type="evidence" value="ECO:0007669"/>
    <property type="project" value="InterPro"/>
</dbReference>
<feature type="domain" description="SH3" evidence="4">
    <location>
        <begin position="433"/>
        <end position="492"/>
    </location>
</feature>
<evidence type="ECO:0000313" key="7">
    <source>
        <dbReference type="Proteomes" id="UP000286045"/>
    </source>
</evidence>
<dbReference type="PROSITE" id="PS50002">
    <property type="entry name" value="SH3"/>
    <property type="match status" value="1"/>
</dbReference>
<dbReference type="PROSITE" id="PS51021">
    <property type="entry name" value="BAR"/>
    <property type="match status" value="1"/>
</dbReference>
<dbReference type="SUPFAM" id="SSF103657">
    <property type="entry name" value="BAR/IMD domain-like"/>
    <property type="match status" value="1"/>
</dbReference>
<dbReference type="PANTHER" id="PTHR47174">
    <property type="entry name" value="BRIDGING INTEGRATOR 3"/>
    <property type="match status" value="1"/>
</dbReference>
<keyword evidence="7" id="KW-1185">Reference proteome</keyword>
<evidence type="ECO:0000256" key="3">
    <source>
        <dbReference type="SAM" id="MobiDB-lite"/>
    </source>
</evidence>
<dbReference type="GO" id="GO:0008289">
    <property type="term" value="F:lipid binding"/>
    <property type="evidence" value="ECO:0007669"/>
    <property type="project" value="TreeGrafter"/>
</dbReference>
<sequence length="492" mass="53707">MFPSSSPPSDAKTVPGVEHLPASRSTATRYEDVDRVLAKIIDAAKSWRDSWINISSTQLGVVSEYDGLWDPIVGASEGLGRPAAPTPELQLEQALRLKEVYTELRADLLEELDLIETRIVKPASSVREYIDPMRKTIKKRENKRLDYEKIQDKTTKLQRKPGKTSKEDASLAKLEAELARVSEDFYAADAHLRDTLPPIVSAAFSIIPLLIDSVVALQNRFLGLYYTTLHTYCEEHGFPSPPPPMEEVVAVWSAGYEPVKREFESIACIATGKAVRQPMKLPDDPSLQDRGQSGSPLTPALLVNGPRRSSSGLTSTNGSIASPRPNRIPSMTSISSQPSPVLSPRPSMGNNYVISNLTPTDFTTASRLGQQSTPALSPNSMRPRSDYFNTRPPSTASTVTSTASINTTASGSSFGAMKKKPPPPPPKRIASKRLEEFVVAQYAFSGQGAGDLSFREGDRIKIVKKTDTLDDWWVGELGGVEGNFPANYCKSG</sequence>
<dbReference type="InterPro" id="IPR001452">
    <property type="entry name" value="SH3_domain"/>
</dbReference>
<dbReference type="GO" id="GO:0030479">
    <property type="term" value="C:actin cortical patch"/>
    <property type="evidence" value="ECO:0007669"/>
    <property type="project" value="TreeGrafter"/>
</dbReference>
<dbReference type="Gene3D" id="1.20.1270.60">
    <property type="entry name" value="Arfaptin homology (AH) domain/BAR domain"/>
    <property type="match status" value="1"/>
</dbReference>
<dbReference type="EMBL" id="RYZI01000012">
    <property type="protein sequence ID" value="RWA14201.1"/>
    <property type="molecule type" value="Genomic_DNA"/>
</dbReference>
<name>A0A439DIJ4_9PEZI</name>
<evidence type="ECO:0008006" key="8">
    <source>
        <dbReference type="Google" id="ProtNLM"/>
    </source>
</evidence>
<evidence type="ECO:0000259" key="4">
    <source>
        <dbReference type="PROSITE" id="PS50002"/>
    </source>
</evidence>
<keyword evidence="1 2" id="KW-0728">SH3 domain</keyword>
<dbReference type="PANTHER" id="PTHR47174:SF2">
    <property type="entry name" value="SH3 DOMAIN SIGNALLING PROTEIN (AFU_ORTHOLOGUE AFUA_5G07670)"/>
    <property type="match status" value="1"/>
</dbReference>
<evidence type="ECO:0000259" key="5">
    <source>
        <dbReference type="PROSITE" id="PS51021"/>
    </source>
</evidence>
<dbReference type="SMART" id="SM00326">
    <property type="entry name" value="SH3"/>
    <property type="match status" value="1"/>
</dbReference>
<dbReference type="Proteomes" id="UP000286045">
    <property type="component" value="Unassembled WGS sequence"/>
</dbReference>
<feature type="region of interest" description="Disordered" evidence="3">
    <location>
        <begin position="1"/>
        <end position="25"/>
    </location>
</feature>
<evidence type="ECO:0000313" key="6">
    <source>
        <dbReference type="EMBL" id="RWA14201.1"/>
    </source>
</evidence>
<protein>
    <recommendedName>
        <fullName evidence="8">SH3 domain-containing protein</fullName>
    </recommendedName>
</protein>
<evidence type="ECO:0000256" key="2">
    <source>
        <dbReference type="PROSITE-ProRule" id="PRU00192"/>
    </source>
</evidence>
<dbReference type="Pfam" id="PF03114">
    <property type="entry name" value="BAR"/>
    <property type="match status" value="1"/>
</dbReference>
<dbReference type="CDD" id="cd07599">
    <property type="entry name" value="BAR_Rvs167p"/>
    <property type="match status" value="1"/>
</dbReference>
<feature type="domain" description="BAR" evidence="5">
    <location>
        <begin position="1"/>
        <end position="242"/>
    </location>
</feature>
<organism evidence="6 7">
    <name type="scientific">Xylaria grammica</name>
    <dbReference type="NCBI Taxonomy" id="363999"/>
    <lineage>
        <taxon>Eukaryota</taxon>
        <taxon>Fungi</taxon>
        <taxon>Dikarya</taxon>
        <taxon>Ascomycota</taxon>
        <taxon>Pezizomycotina</taxon>
        <taxon>Sordariomycetes</taxon>
        <taxon>Xylariomycetidae</taxon>
        <taxon>Xylariales</taxon>
        <taxon>Xylariaceae</taxon>
        <taxon>Xylaria</taxon>
    </lineage>
</organism>
<comment type="caution">
    <text evidence="6">The sequence shown here is derived from an EMBL/GenBank/DDBJ whole genome shotgun (WGS) entry which is preliminary data.</text>
</comment>
<dbReference type="InterPro" id="IPR036028">
    <property type="entry name" value="SH3-like_dom_sf"/>
</dbReference>
<reference evidence="6 7" key="1">
    <citation type="submission" date="2018-12" db="EMBL/GenBank/DDBJ databases">
        <title>Draft genome sequence of Xylaria grammica IHI A82.</title>
        <authorList>
            <person name="Buettner E."/>
            <person name="Kellner H."/>
        </authorList>
    </citation>
    <scope>NUCLEOTIDE SEQUENCE [LARGE SCALE GENOMIC DNA]</scope>
    <source>
        <strain evidence="6 7">IHI A82</strain>
    </source>
</reference>
<gene>
    <name evidence="6" type="ORF">EKO27_g939</name>
</gene>
<dbReference type="GO" id="GO:0051666">
    <property type="term" value="P:actin cortical patch localization"/>
    <property type="evidence" value="ECO:0007669"/>
    <property type="project" value="InterPro"/>
</dbReference>
<feature type="compositionally biased region" description="Polar residues" evidence="3">
    <location>
        <begin position="329"/>
        <end position="340"/>
    </location>
</feature>
<dbReference type="AlphaFoldDB" id="A0A439DIJ4"/>
<dbReference type="GO" id="GO:1990528">
    <property type="term" value="C:Rvs161p-Rvs167p complex"/>
    <property type="evidence" value="ECO:0007669"/>
    <property type="project" value="TreeGrafter"/>
</dbReference>
<dbReference type="SUPFAM" id="SSF50044">
    <property type="entry name" value="SH3-domain"/>
    <property type="match status" value="1"/>
</dbReference>
<accession>A0A439DIJ4</accession>
<dbReference type="GO" id="GO:0097320">
    <property type="term" value="P:plasma membrane tubulation"/>
    <property type="evidence" value="ECO:0007669"/>
    <property type="project" value="TreeGrafter"/>
</dbReference>
<feature type="region of interest" description="Disordered" evidence="3">
    <location>
        <begin position="278"/>
        <end position="428"/>
    </location>
</feature>
<dbReference type="GO" id="GO:0043332">
    <property type="term" value="C:mating projection tip"/>
    <property type="evidence" value="ECO:0007669"/>
    <property type="project" value="TreeGrafter"/>
</dbReference>
<feature type="compositionally biased region" description="Low complexity" evidence="3">
    <location>
        <begin position="394"/>
        <end position="413"/>
    </location>
</feature>
<dbReference type="FunFam" id="2.30.30.40:FF:000100">
    <property type="entry name" value="SH3 domain-containing YSC84-like protein 1"/>
    <property type="match status" value="1"/>
</dbReference>
<dbReference type="Gene3D" id="2.30.30.40">
    <property type="entry name" value="SH3 Domains"/>
    <property type="match status" value="1"/>
</dbReference>